<name>A0A1E4TG97_9ASCO</name>
<dbReference type="EMBL" id="KV453842">
    <property type="protein sequence ID" value="ODV90802.1"/>
    <property type="molecule type" value="Genomic_DNA"/>
</dbReference>
<gene>
    <name evidence="1" type="ORF">CANCADRAFT_111166</name>
</gene>
<evidence type="ECO:0000313" key="2">
    <source>
        <dbReference type="Proteomes" id="UP000095023"/>
    </source>
</evidence>
<keyword evidence="2" id="KW-1185">Reference proteome</keyword>
<evidence type="ECO:0000313" key="1">
    <source>
        <dbReference type="EMBL" id="ODV90802.1"/>
    </source>
</evidence>
<sequence>MKRSTSPLSAERLFLRCVLFIHTLSRCVLRSNLNRIRFNLIGTYILALGGASLHPMSECSATRRVRLMKHIKICKYTL</sequence>
<protein>
    <submittedName>
        <fullName evidence="1">Uncharacterized protein</fullName>
    </submittedName>
</protein>
<proteinExistence type="predicted"/>
<dbReference type="AlphaFoldDB" id="A0A1E4TG97"/>
<dbReference type="Proteomes" id="UP000095023">
    <property type="component" value="Unassembled WGS sequence"/>
</dbReference>
<organism evidence="1 2">
    <name type="scientific">Tortispora caseinolytica NRRL Y-17796</name>
    <dbReference type="NCBI Taxonomy" id="767744"/>
    <lineage>
        <taxon>Eukaryota</taxon>
        <taxon>Fungi</taxon>
        <taxon>Dikarya</taxon>
        <taxon>Ascomycota</taxon>
        <taxon>Saccharomycotina</taxon>
        <taxon>Trigonopsidomycetes</taxon>
        <taxon>Trigonopsidales</taxon>
        <taxon>Trigonopsidaceae</taxon>
        <taxon>Tortispora</taxon>
    </lineage>
</organism>
<accession>A0A1E4TG97</accession>
<reference evidence="2" key="1">
    <citation type="submission" date="2016-02" db="EMBL/GenBank/DDBJ databases">
        <title>Comparative genomics of biotechnologically important yeasts.</title>
        <authorList>
            <consortium name="DOE Joint Genome Institute"/>
            <person name="Riley R."/>
            <person name="Haridas S."/>
            <person name="Wolfe K.H."/>
            <person name="Lopes M.R."/>
            <person name="Hittinger C.T."/>
            <person name="Goker M."/>
            <person name="Salamov A."/>
            <person name="Wisecaver J."/>
            <person name="Long T.M."/>
            <person name="Aerts A.L."/>
            <person name="Barry K."/>
            <person name="Choi C."/>
            <person name="Clum A."/>
            <person name="Coughlan A.Y."/>
            <person name="Deshpande S."/>
            <person name="Douglass A.P."/>
            <person name="Hanson S.J."/>
            <person name="Klenk H.-P."/>
            <person name="Labutti K."/>
            <person name="Lapidus A."/>
            <person name="Lindquist E."/>
            <person name="Lipzen A."/>
            <person name="Meier-Kolthoff J.P."/>
            <person name="Ohm R.A."/>
            <person name="Otillar R.P."/>
            <person name="Pangilinan J."/>
            <person name="Peng Y."/>
            <person name="Rokas A."/>
            <person name="Rosa C.A."/>
            <person name="Scheuner C."/>
            <person name="Sibirny A.A."/>
            <person name="Slot J.C."/>
            <person name="Stielow J.B."/>
            <person name="Sun H."/>
            <person name="Kurtzman C.P."/>
            <person name="Blackwell M."/>
            <person name="Jeffries T.W."/>
            <person name="Grigoriev I.V."/>
        </authorList>
    </citation>
    <scope>NUCLEOTIDE SEQUENCE [LARGE SCALE GENOMIC DNA]</scope>
    <source>
        <strain evidence="2">NRRL Y-17796</strain>
    </source>
</reference>